<dbReference type="PANTHER" id="PTHR34214">
    <property type="match status" value="1"/>
</dbReference>
<reference evidence="5 6" key="1">
    <citation type="journal article" date="2023" name="Commun. Biol.">
        <title>Genome analysis of Parmales, the sister group of diatoms, reveals the evolutionary specialization of diatoms from phago-mixotrophs to photoautotrophs.</title>
        <authorList>
            <person name="Ban H."/>
            <person name="Sato S."/>
            <person name="Yoshikawa S."/>
            <person name="Yamada K."/>
            <person name="Nakamura Y."/>
            <person name="Ichinomiya M."/>
            <person name="Sato N."/>
            <person name="Blanc-Mathieu R."/>
            <person name="Endo H."/>
            <person name="Kuwata A."/>
            <person name="Ogata H."/>
        </authorList>
    </citation>
    <scope>NUCLEOTIDE SEQUENCE [LARGE SCALE GENOMIC DNA]</scope>
</reference>
<evidence type="ECO:0000256" key="2">
    <source>
        <dbReference type="ARBA" id="ARBA00022640"/>
    </source>
</evidence>
<keyword evidence="6" id="KW-1185">Reference proteome</keyword>
<dbReference type="PANTHER" id="PTHR34214:SF3">
    <property type="entry name" value="PROTEIN CONSERVED IN THE GREEN LINEAGE AND DIATOMS 27, CHLOROPLASTIC"/>
    <property type="match status" value="1"/>
</dbReference>
<evidence type="ECO:0000256" key="4">
    <source>
        <dbReference type="SAM" id="SignalP"/>
    </source>
</evidence>
<proteinExistence type="predicted"/>
<evidence type="ECO:0000313" key="6">
    <source>
        <dbReference type="Proteomes" id="UP001165060"/>
    </source>
</evidence>
<keyword evidence="3" id="KW-1133">Transmembrane helix</keyword>
<feature type="transmembrane region" description="Helical" evidence="3">
    <location>
        <begin position="192"/>
        <end position="210"/>
    </location>
</feature>
<feature type="chain" id="PRO_5046537632" evidence="4">
    <location>
        <begin position="21"/>
        <end position="270"/>
    </location>
</feature>
<feature type="transmembrane region" description="Helical" evidence="3">
    <location>
        <begin position="83"/>
        <end position="103"/>
    </location>
</feature>
<accession>A0ABQ6MXY3</accession>
<dbReference type="Proteomes" id="UP001165060">
    <property type="component" value="Unassembled WGS sequence"/>
</dbReference>
<dbReference type="EMBL" id="BRYB01001869">
    <property type="protein sequence ID" value="GMI35336.1"/>
    <property type="molecule type" value="Genomic_DNA"/>
</dbReference>
<evidence type="ECO:0000256" key="1">
    <source>
        <dbReference type="ARBA" id="ARBA00004474"/>
    </source>
</evidence>
<comment type="subcellular location">
    <subcellularLocation>
        <location evidence="1">Plastid</location>
    </subcellularLocation>
</comment>
<dbReference type="Pfam" id="PF06799">
    <property type="entry name" value="CGLD27-like"/>
    <property type="match status" value="1"/>
</dbReference>
<evidence type="ECO:0000313" key="5">
    <source>
        <dbReference type="EMBL" id="GMI35336.1"/>
    </source>
</evidence>
<keyword evidence="2" id="KW-0934">Plastid</keyword>
<name>A0ABQ6MXY3_9STRA</name>
<keyword evidence="4" id="KW-0732">Signal</keyword>
<evidence type="ECO:0000256" key="3">
    <source>
        <dbReference type="SAM" id="Phobius"/>
    </source>
</evidence>
<feature type="transmembrane region" description="Helical" evidence="3">
    <location>
        <begin position="115"/>
        <end position="136"/>
    </location>
</feature>
<keyword evidence="3" id="KW-0812">Transmembrane</keyword>
<comment type="caution">
    <text evidence="5">The sequence shown here is derived from an EMBL/GenBank/DDBJ whole genome shotgun (WGS) entry which is preliminary data.</text>
</comment>
<gene>
    <name evidence="5" type="ORF">TeGR_g11868</name>
</gene>
<feature type="signal peptide" evidence="4">
    <location>
        <begin position="1"/>
        <end position="20"/>
    </location>
</feature>
<sequence length="270" mass="29063">MFAHLLALLAILLALPHTSPFSPPPLSSPFSPPPLSSPRRPPSLLHYQNLDPTSSVPVDQLPVAEYGAMLSSPFQSWPTAPNFPARLGGLYAATLLLVCLPIAKATYTLPGYLPNTLAAAHVGALGFLLLFLARVYSGWGFCAARLAAESVEYEETGWYDGNVERKSKENRERDLFILRTEVAPVVDDLKKLTLGLAALWVASVGLFGVVSSNKPIFNQYDPATLQRIVGGDDKLAAKASEAAGGKPAYCDSRYYRALANGGKGCDDRLF</sequence>
<dbReference type="InterPro" id="IPR009631">
    <property type="entry name" value="CGLD27-like"/>
</dbReference>
<organism evidence="5 6">
    <name type="scientific">Tetraparma gracilis</name>
    <dbReference type="NCBI Taxonomy" id="2962635"/>
    <lineage>
        <taxon>Eukaryota</taxon>
        <taxon>Sar</taxon>
        <taxon>Stramenopiles</taxon>
        <taxon>Ochrophyta</taxon>
        <taxon>Bolidophyceae</taxon>
        <taxon>Parmales</taxon>
        <taxon>Triparmaceae</taxon>
        <taxon>Tetraparma</taxon>
    </lineage>
</organism>
<protein>
    <submittedName>
        <fullName evidence="5">Uncharacterized protein</fullName>
    </submittedName>
</protein>
<keyword evidence="3" id="KW-0472">Membrane</keyword>